<dbReference type="PANTHER" id="PTHR40625:SF1">
    <property type="entry name" value="AMP-ACTIVATED PROTEIN KINASE GLYCOGEN-BINDING DOMAIN-CONTAINING PROTEIN"/>
    <property type="match status" value="1"/>
</dbReference>
<dbReference type="Proteomes" id="UP000033483">
    <property type="component" value="Unassembled WGS sequence"/>
</dbReference>
<feature type="region of interest" description="Disordered" evidence="1">
    <location>
        <begin position="127"/>
        <end position="198"/>
    </location>
</feature>
<feature type="region of interest" description="Disordered" evidence="1">
    <location>
        <begin position="52"/>
        <end position="74"/>
    </location>
</feature>
<evidence type="ECO:0000313" key="2">
    <source>
        <dbReference type="EMBL" id="KKA26572.1"/>
    </source>
</evidence>
<feature type="region of interest" description="Disordered" evidence="1">
    <location>
        <begin position="283"/>
        <end position="304"/>
    </location>
</feature>
<name>A0A0F4Z7T7_9PEZI</name>
<protein>
    <submittedName>
        <fullName evidence="2">Uncharacterized protein</fullName>
    </submittedName>
</protein>
<feature type="non-terminal residue" evidence="2">
    <location>
        <position position="1"/>
    </location>
</feature>
<evidence type="ECO:0000256" key="1">
    <source>
        <dbReference type="SAM" id="MobiDB-lite"/>
    </source>
</evidence>
<feature type="region of interest" description="Disordered" evidence="1">
    <location>
        <begin position="497"/>
        <end position="526"/>
    </location>
</feature>
<feature type="compositionally biased region" description="Low complexity" evidence="1">
    <location>
        <begin position="232"/>
        <end position="243"/>
    </location>
</feature>
<dbReference type="OrthoDB" id="5422351at2759"/>
<feature type="compositionally biased region" description="Basic and acidic residues" evidence="1">
    <location>
        <begin position="295"/>
        <end position="304"/>
    </location>
</feature>
<feature type="region of interest" description="Disordered" evidence="1">
    <location>
        <begin position="212"/>
        <end position="243"/>
    </location>
</feature>
<evidence type="ECO:0000313" key="3">
    <source>
        <dbReference type="Proteomes" id="UP000033483"/>
    </source>
</evidence>
<feature type="compositionally biased region" description="Polar residues" evidence="1">
    <location>
        <begin position="389"/>
        <end position="413"/>
    </location>
</feature>
<dbReference type="AlphaFoldDB" id="A0A0F4Z7T7"/>
<organism evidence="2 3">
    <name type="scientific">Thielaviopsis punctulata</name>
    <dbReference type="NCBI Taxonomy" id="72032"/>
    <lineage>
        <taxon>Eukaryota</taxon>
        <taxon>Fungi</taxon>
        <taxon>Dikarya</taxon>
        <taxon>Ascomycota</taxon>
        <taxon>Pezizomycotina</taxon>
        <taxon>Sordariomycetes</taxon>
        <taxon>Hypocreomycetidae</taxon>
        <taxon>Microascales</taxon>
        <taxon>Ceratocystidaceae</taxon>
        <taxon>Thielaviopsis</taxon>
    </lineage>
</organism>
<feature type="compositionally biased region" description="Polar residues" evidence="1">
    <location>
        <begin position="129"/>
        <end position="143"/>
    </location>
</feature>
<reference evidence="2 3" key="1">
    <citation type="submission" date="2015-03" db="EMBL/GenBank/DDBJ databases">
        <authorList>
            <person name="Radwan O."/>
            <person name="Al-Naeli F.A."/>
            <person name="Rendon G.A."/>
            <person name="Fields C."/>
        </authorList>
    </citation>
    <scope>NUCLEOTIDE SEQUENCE [LARGE SCALE GENOMIC DNA]</scope>
    <source>
        <strain evidence="2">CR-DP1</strain>
    </source>
</reference>
<feature type="compositionally biased region" description="Pro residues" evidence="1">
    <location>
        <begin position="53"/>
        <end position="68"/>
    </location>
</feature>
<gene>
    <name evidence="2" type="ORF">TD95_005354</name>
</gene>
<feature type="compositionally biased region" description="Pro residues" evidence="1">
    <location>
        <begin position="152"/>
        <end position="162"/>
    </location>
</feature>
<dbReference type="PANTHER" id="PTHR40625">
    <property type="entry name" value="GTP-BINDING PROTEIN ESDC-RELATED"/>
    <property type="match status" value="1"/>
</dbReference>
<dbReference type="EMBL" id="LAEV01002101">
    <property type="protein sequence ID" value="KKA26572.1"/>
    <property type="molecule type" value="Genomic_DNA"/>
</dbReference>
<accession>A0A0F4Z7T7</accession>
<sequence length="600" mass="64825">YADPAVQTVHLIGSWDNFARAYALTRDVRRHPNLWKGCFSFDDIVCDALPFDSSPPPPPPSSSSPPVSPKKRSGGLKMGSTYYYYYELDGAVETHDPAHPSTTTCPYLPGQTVNSLVVPIEKSFRDRSVSMSSLRQADWTTMRPSDRFVAPRPAPSPSPSPGPQTMAQRLATALPRPGSSHVGRNALRHKASSRSLSPAPSWRRFFRGLRERDRSQDRADRHLEDNDRLRASRPSAPRSVSYSISSVPSDLAMSASASHASSPMHPATPVYDYNTYIDVDADEPYQRSTSRQSTRSRDISPESLRRFLVDDMPARSASSMSTSHPLANEIQLQPDVTVTPANDDNDNNNNDDNDDDDDDDDNEMSDTGSVYCASNAAPPALAPPPMSIGSFSRPTSSRSNRSFTLPQPSTSPLATAPILVRAPAAQPDADEEMDDDNFASPVMPDVSSFATFLSPAPPTKRSIPAPLAPTRLSGSYSMAGVLRSPIFAPSDADALLTPTPGLTNSSAEPSPLDAAPQWDRGHASHASLSSLSTISAADDEHDDQEMHVPVNLAAAYGGLYLRAATPTGHEGPAQQQQQQQETLGKEQVSAARWVPGVINL</sequence>
<keyword evidence="3" id="KW-1185">Reference proteome</keyword>
<proteinExistence type="predicted"/>
<feature type="region of interest" description="Disordered" evidence="1">
    <location>
        <begin position="337"/>
        <end position="416"/>
    </location>
</feature>
<feature type="region of interest" description="Disordered" evidence="1">
    <location>
        <begin position="563"/>
        <end position="588"/>
    </location>
</feature>
<feature type="compositionally biased region" description="Basic and acidic residues" evidence="1">
    <location>
        <begin position="212"/>
        <end position="230"/>
    </location>
</feature>
<feature type="compositionally biased region" description="Acidic residues" evidence="1">
    <location>
        <begin position="343"/>
        <end position="364"/>
    </location>
</feature>
<comment type="caution">
    <text evidence="2">The sequence shown here is derived from an EMBL/GenBank/DDBJ whole genome shotgun (WGS) entry which is preliminary data.</text>
</comment>